<evidence type="ECO:0000313" key="3">
    <source>
        <dbReference type="Proteomes" id="UP000054279"/>
    </source>
</evidence>
<gene>
    <name evidence="2" type="ORF">M422DRAFT_253966</name>
</gene>
<reference evidence="2 3" key="1">
    <citation type="submission" date="2014-06" db="EMBL/GenBank/DDBJ databases">
        <title>Evolutionary Origins and Diversification of the Mycorrhizal Mutualists.</title>
        <authorList>
            <consortium name="DOE Joint Genome Institute"/>
            <consortium name="Mycorrhizal Genomics Consortium"/>
            <person name="Kohler A."/>
            <person name="Kuo A."/>
            <person name="Nagy L.G."/>
            <person name="Floudas D."/>
            <person name="Copeland A."/>
            <person name="Barry K.W."/>
            <person name="Cichocki N."/>
            <person name="Veneault-Fourrey C."/>
            <person name="LaButti K."/>
            <person name="Lindquist E.A."/>
            <person name="Lipzen A."/>
            <person name="Lundell T."/>
            <person name="Morin E."/>
            <person name="Murat C."/>
            <person name="Riley R."/>
            <person name="Ohm R."/>
            <person name="Sun H."/>
            <person name="Tunlid A."/>
            <person name="Henrissat B."/>
            <person name="Grigoriev I.V."/>
            <person name="Hibbett D.S."/>
            <person name="Martin F."/>
        </authorList>
    </citation>
    <scope>NUCLEOTIDE SEQUENCE [LARGE SCALE GENOMIC DNA]</scope>
    <source>
        <strain evidence="2 3">SS14</strain>
    </source>
</reference>
<organism evidence="2 3">
    <name type="scientific">Sphaerobolus stellatus (strain SS14)</name>
    <dbReference type="NCBI Taxonomy" id="990650"/>
    <lineage>
        <taxon>Eukaryota</taxon>
        <taxon>Fungi</taxon>
        <taxon>Dikarya</taxon>
        <taxon>Basidiomycota</taxon>
        <taxon>Agaricomycotina</taxon>
        <taxon>Agaricomycetes</taxon>
        <taxon>Phallomycetidae</taxon>
        <taxon>Geastrales</taxon>
        <taxon>Sphaerobolaceae</taxon>
        <taxon>Sphaerobolus</taxon>
    </lineage>
</organism>
<protein>
    <submittedName>
        <fullName evidence="2">Uncharacterized protein</fullName>
    </submittedName>
</protein>
<dbReference type="Proteomes" id="UP000054279">
    <property type="component" value="Unassembled WGS sequence"/>
</dbReference>
<proteinExistence type="predicted"/>
<keyword evidence="1" id="KW-0472">Membrane</keyword>
<dbReference type="HOGENOM" id="CLU_1300377_0_0_1"/>
<name>A0A0C9UIK3_SPHS4</name>
<dbReference type="AlphaFoldDB" id="A0A0C9UIK3"/>
<keyword evidence="1" id="KW-1133">Transmembrane helix</keyword>
<dbReference type="EMBL" id="KN837127">
    <property type="protein sequence ID" value="KIJ42863.1"/>
    <property type="molecule type" value="Genomic_DNA"/>
</dbReference>
<evidence type="ECO:0000256" key="1">
    <source>
        <dbReference type="SAM" id="Phobius"/>
    </source>
</evidence>
<keyword evidence="3" id="KW-1185">Reference proteome</keyword>
<accession>A0A0C9UIK3</accession>
<keyword evidence="1" id="KW-0812">Transmembrane</keyword>
<feature type="transmembrane region" description="Helical" evidence="1">
    <location>
        <begin position="180"/>
        <end position="203"/>
    </location>
</feature>
<evidence type="ECO:0000313" key="2">
    <source>
        <dbReference type="EMBL" id="KIJ42863.1"/>
    </source>
</evidence>
<sequence>MTTPFEPTYAPVVHPVTPFGHDHYVIVWRYVRTIYNRHPNNIESPALVRYNEKIVLSAFDFKPPYVMNQCIFLAPYGEWFTLIGRVLISAKEEDGCSMDYRVVLVHTYRNSEEKVVIPVPDIFFEEHFIPSPPSTPLPSLPPSAHHCYPPLPPHIDAQLGNTGGSVARHRVVCKGWKRRYWGYIAGLVFAVIVIGMLVVVSTLH</sequence>